<keyword evidence="5 6" id="KW-0520">NAD</keyword>
<comment type="pathway">
    <text evidence="1 6">Amino-acid degradation; L-alanine degradation via dehydrogenase pathway; NH(3) and pyruvate from L-alanine: step 1/1.</text>
</comment>
<dbReference type="Pfam" id="PF05222">
    <property type="entry name" value="AlaDh_PNT_N"/>
    <property type="match status" value="1"/>
</dbReference>
<dbReference type="Pfam" id="PF01262">
    <property type="entry name" value="AlaDh_PNT_C"/>
    <property type="match status" value="1"/>
</dbReference>
<comment type="function">
    <text evidence="6">Catalyzes the reversible reductive amination of pyruvate to L-alanine.</text>
</comment>
<dbReference type="PANTHER" id="PTHR42795">
    <property type="entry name" value="ALANINE DEHYDROGENASE"/>
    <property type="match status" value="1"/>
</dbReference>
<proteinExistence type="inferred from homology"/>
<evidence type="ECO:0000259" key="8">
    <source>
        <dbReference type="SMART" id="SM01003"/>
    </source>
</evidence>
<evidence type="ECO:0000259" key="7">
    <source>
        <dbReference type="SMART" id="SM01002"/>
    </source>
</evidence>
<dbReference type="SUPFAM" id="SSF52283">
    <property type="entry name" value="Formate/glycerate dehydrogenase catalytic domain-like"/>
    <property type="match status" value="1"/>
</dbReference>
<sequence>MARHRIATPSSEEIVRTMIVGCPTEVKTNEARVALTPAGARELKKKGHTVLVQSGAGVASGFDDTAYENAGATLVDSAKQVWEQSEMIVKVKEPQESEFPLMRPGLILFTYLHLAAEPEVTRALLERNITAIAYETVTSDHGLPLLAPMSEVAGKLATQVGAYHLMSPIGGSGILMGGVPGTLPANVVVIGAGIAGENAAKVALGMGAKVTIVDINLQRLRQLTSQYGSQLKTLASNELNIATAVRDADLVIGSVLIPGAAAPKLVTKEMIETMRDGSVLVDIAIDQGGCFEGSHPTTHDDPVFDLAGKRMYCVSNMPGAVPRTSTEALTNATLPFVLTIANKGWEQALADDPHLARGLNTHNGEITCPQVTL</sequence>
<evidence type="ECO:0000256" key="2">
    <source>
        <dbReference type="ARBA" id="ARBA00005689"/>
    </source>
</evidence>
<dbReference type="GO" id="GO:0000286">
    <property type="term" value="F:alanine dehydrogenase activity"/>
    <property type="evidence" value="ECO:0007669"/>
    <property type="project" value="UniProtKB-EC"/>
</dbReference>
<gene>
    <name evidence="9" type="ORF">J2S37_001915</name>
</gene>
<dbReference type="InterPro" id="IPR007886">
    <property type="entry name" value="AlaDH/PNT_N"/>
</dbReference>
<dbReference type="NCBIfam" id="TIGR00518">
    <property type="entry name" value="alaDH"/>
    <property type="match status" value="1"/>
</dbReference>
<keyword evidence="10" id="KW-1185">Reference proteome</keyword>
<dbReference type="SUPFAM" id="SSF51735">
    <property type="entry name" value="NAD(P)-binding Rossmann-fold domains"/>
    <property type="match status" value="1"/>
</dbReference>
<comment type="caution">
    <text evidence="9">The sequence shown here is derived from an EMBL/GenBank/DDBJ whole genome shotgun (WGS) entry which is preliminary data.</text>
</comment>
<dbReference type="EMBL" id="JAVDYF010000001">
    <property type="protein sequence ID" value="MDR7355377.1"/>
    <property type="molecule type" value="Genomic_DNA"/>
</dbReference>
<dbReference type="PROSITE" id="PS00837">
    <property type="entry name" value="ALADH_PNT_2"/>
    <property type="match status" value="1"/>
</dbReference>
<dbReference type="PANTHER" id="PTHR42795:SF1">
    <property type="entry name" value="ALANINE DEHYDROGENASE"/>
    <property type="match status" value="1"/>
</dbReference>
<organism evidence="9 10">
    <name type="scientific">Corynebacterium felinum</name>
    <dbReference type="NCBI Taxonomy" id="131318"/>
    <lineage>
        <taxon>Bacteria</taxon>
        <taxon>Bacillati</taxon>
        <taxon>Actinomycetota</taxon>
        <taxon>Actinomycetes</taxon>
        <taxon>Mycobacteriales</taxon>
        <taxon>Corynebacteriaceae</taxon>
        <taxon>Corynebacterium</taxon>
    </lineage>
</organism>
<comment type="catalytic activity">
    <reaction evidence="6">
        <text>L-alanine + NAD(+) + H2O = pyruvate + NH4(+) + NADH + H(+)</text>
        <dbReference type="Rhea" id="RHEA:18405"/>
        <dbReference type="ChEBI" id="CHEBI:15361"/>
        <dbReference type="ChEBI" id="CHEBI:15377"/>
        <dbReference type="ChEBI" id="CHEBI:15378"/>
        <dbReference type="ChEBI" id="CHEBI:28938"/>
        <dbReference type="ChEBI" id="CHEBI:57540"/>
        <dbReference type="ChEBI" id="CHEBI:57945"/>
        <dbReference type="ChEBI" id="CHEBI:57972"/>
        <dbReference type="EC" id="1.4.1.1"/>
    </reaction>
</comment>
<dbReference type="InterPro" id="IPR007698">
    <property type="entry name" value="AlaDH/PNT_NAD(H)-bd"/>
</dbReference>
<evidence type="ECO:0000313" key="10">
    <source>
        <dbReference type="Proteomes" id="UP001183619"/>
    </source>
</evidence>
<dbReference type="InterPro" id="IPR008141">
    <property type="entry name" value="Ala_DH"/>
</dbReference>
<reference evidence="9 10" key="1">
    <citation type="submission" date="2023-07" db="EMBL/GenBank/DDBJ databases">
        <title>Sequencing the genomes of 1000 actinobacteria strains.</title>
        <authorList>
            <person name="Klenk H.-P."/>
        </authorList>
    </citation>
    <scope>NUCLEOTIDE SEQUENCE [LARGE SCALE GENOMIC DNA]</scope>
    <source>
        <strain evidence="9 10">DSM 44508</strain>
    </source>
</reference>
<evidence type="ECO:0000313" key="9">
    <source>
        <dbReference type="EMBL" id="MDR7355377.1"/>
    </source>
</evidence>
<comment type="similarity">
    <text evidence="2 6">Belongs to the AlaDH/PNT family.</text>
</comment>
<evidence type="ECO:0000256" key="4">
    <source>
        <dbReference type="ARBA" id="ARBA00023002"/>
    </source>
</evidence>
<evidence type="ECO:0000256" key="5">
    <source>
        <dbReference type="ARBA" id="ARBA00023027"/>
    </source>
</evidence>
<accession>A0ABU2B9S3</accession>
<dbReference type="Gene3D" id="3.40.50.720">
    <property type="entry name" value="NAD(P)-binding Rossmann-like Domain"/>
    <property type="match status" value="2"/>
</dbReference>
<evidence type="ECO:0000256" key="1">
    <source>
        <dbReference type="ARBA" id="ARBA00005206"/>
    </source>
</evidence>
<feature type="domain" description="Alanine dehydrogenase/pyridine nucleotide transhydrogenase NAD(H)-binding" evidence="7">
    <location>
        <begin position="165"/>
        <end position="313"/>
    </location>
</feature>
<feature type="domain" description="Alanine dehydrogenase/pyridine nucleotide transhydrogenase N-terminal" evidence="8">
    <location>
        <begin position="21"/>
        <end position="153"/>
    </location>
</feature>
<dbReference type="PIRSF" id="PIRSF000183">
    <property type="entry name" value="Alanine_dh"/>
    <property type="match status" value="1"/>
</dbReference>
<dbReference type="CDD" id="cd05305">
    <property type="entry name" value="L-AlaDH"/>
    <property type="match status" value="1"/>
</dbReference>
<protein>
    <recommendedName>
        <fullName evidence="3 6">Alanine dehydrogenase</fullName>
        <ecNumber evidence="3 6">1.4.1.1</ecNumber>
    </recommendedName>
</protein>
<evidence type="ECO:0000256" key="3">
    <source>
        <dbReference type="ARBA" id="ARBA00012897"/>
    </source>
</evidence>
<name>A0ABU2B9S3_9CORY</name>
<dbReference type="EC" id="1.4.1.1" evidence="3 6"/>
<dbReference type="SMART" id="SM01002">
    <property type="entry name" value="AlaDh_PNT_C"/>
    <property type="match status" value="1"/>
</dbReference>
<evidence type="ECO:0000256" key="6">
    <source>
        <dbReference type="PIRNR" id="PIRNR000183"/>
    </source>
</evidence>
<dbReference type="InterPro" id="IPR036291">
    <property type="entry name" value="NAD(P)-bd_dom_sf"/>
</dbReference>
<dbReference type="SMART" id="SM01003">
    <property type="entry name" value="AlaDh_PNT_N"/>
    <property type="match status" value="1"/>
</dbReference>
<keyword evidence="4 6" id="KW-0560">Oxidoreductase</keyword>
<dbReference type="Proteomes" id="UP001183619">
    <property type="component" value="Unassembled WGS sequence"/>
</dbReference>
<dbReference type="InterPro" id="IPR008143">
    <property type="entry name" value="Ala_DH/PNT_CS2"/>
</dbReference>